<accession>A0A0C3H7L7</accession>
<evidence type="ECO:0000313" key="2">
    <source>
        <dbReference type="Proteomes" id="UP000054321"/>
    </source>
</evidence>
<sequence>MAPAGDLQLGIDTELDPETKQGSVVPLAQYAVKAISFLLVERERINGLGME</sequence>
<protein>
    <submittedName>
        <fullName evidence="1">Uncharacterized protein</fullName>
    </submittedName>
</protein>
<keyword evidence="2" id="KW-1185">Reference proteome</keyword>
<dbReference type="Proteomes" id="UP000054321">
    <property type="component" value="Unassembled WGS sequence"/>
</dbReference>
<dbReference type="AlphaFoldDB" id="A0A0C3H7L7"/>
<reference evidence="1 2" key="1">
    <citation type="submission" date="2014-04" db="EMBL/GenBank/DDBJ databases">
        <authorList>
            <consortium name="DOE Joint Genome Institute"/>
            <person name="Kuo A."/>
            <person name="Martino E."/>
            <person name="Perotto S."/>
            <person name="Kohler A."/>
            <person name="Nagy L.G."/>
            <person name="Floudas D."/>
            <person name="Copeland A."/>
            <person name="Barry K.W."/>
            <person name="Cichocki N."/>
            <person name="Veneault-Fourrey C."/>
            <person name="LaButti K."/>
            <person name="Lindquist E.A."/>
            <person name="Lipzen A."/>
            <person name="Lundell T."/>
            <person name="Morin E."/>
            <person name="Murat C."/>
            <person name="Sun H."/>
            <person name="Tunlid A."/>
            <person name="Henrissat B."/>
            <person name="Grigoriev I.V."/>
            <person name="Hibbett D.S."/>
            <person name="Martin F."/>
            <person name="Nordberg H.P."/>
            <person name="Cantor M.N."/>
            <person name="Hua S.X."/>
        </authorList>
    </citation>
    <scope>NUCLEOTIDE SEQUENCE [LARGE SCALE GENOMIC DNA]</scope>
    <source>
        <strain evidence="1 2">Zn</strain>
    </source>
</reference>
<dbReference type="HOGENOM" id="CLU_3107008_0_0_1"/>
<gene>
    <name evidence="1" type="ORF">OIDMADRAFT_18227</name>
</gene>
<evidence type="ECO:0000313" key="1">
    <source>
        <dbReference type="EMBL" id="KIN04181.1"/>
    </source>
</evidence>
<dbReference type="InParanoid" id="A0A0C3H7L7"/>
<proteinExistence type="predicted"/>
<organism evidence="1 2">
    <name type="scientific">Oidiodendron maius (strain Zn)</name>
    <dbReference type="NCBI Taxonomy" id="913774"/>
    <lineage>
        <taxon>Eukaryota</taxon>
        <taxon>Fungi</taxon>
        <taxon>Dikarya</taxon>
        <taxon>Ascomycota</taxon>
        <taxon>Pezizomycotina</taxon>
        <taxon>Leotiomycetes</taxon>
        <taxon>Leotiomycetes incertae sedis</taxon>
        <taxon>Myxotrichaceae</taxon>
        <taxon>Oidiodendron</taxon>
    </lineage>
</organism>
<reference evidence="2" key="2">
    <citation type="submission" date="2015-01" db="EMBL/GenBank/DDBJ databases">
        <title>Evolutionary Origins and Diversification of the Mycorrhizal Mutualists.</title>
        <authorList>
            <consortium name="DOE Joint Genome Institute"/>
            <consortium name="Mycorrhizal Genomics Consortium"/>
            <person name="Kohler A."/>
            <person name="Kuo A."/>
            <person name="Nagy L.G."/>
            <person name="Floudas D."/>
            <person name="Copeland A."/>
            <person name="Barry K.W."/>
            <person name="Cichocki N."/>
            <person name="Veneault-Fourrey C."/>
            <person name="LaButti K."/>
            <person name="Lindquist E.A."/>
            <person name="Lipzen A."/>
            <person name="Lundell T."/>
            <person name="Morin E."/>
            <person name="Murat C."/>
            <person name="Riley R."/>
            <person name="Ohm R."/>
            <person name="Sun H."/>
            <person name="Tunlid A."/>
            <person name="Henrissat B."/>
            <person name="Grigoriev I.V."/>
            <person name="Hibbett D.S."/>
            <person name="Martin F."/>
        </authorList>
    </citation>
    <scope>NUCLEOTIDE SEQUENCE [LARGE SCALE GENOMIC DNA]</scope>
    <source>
        <strain evidence="2">Zn</strain>
    </source>
</reference>
<name>A0A0C3H7L7_OIDMZ</name>
<dbReference type="EMBL" id="KN832873">
    <property type="protein sequence ID" value="KIN04181.1"/>
    <property type="molecule type" value="Genomic_DNA"/>
</dbReference>